<accession>A0A7S2AN57</accession>
<gene>
    <name evidence="2" type="ORF">DSPE1174_LOCUS1693</name>
</gene>
<evidence type="ECO:0000313" key="2">
    <source>
        <dbReference type="EMBL" id="CAD9372888.1"/>
    </source>
</evidence>
<dbReference type="AlphaFoldDB" id="A0A7S2AN57"/>
<protein>
    <recommendedName>
        <fullName evidence="1">ACT domain-containing protein</fullName>
    </recommendedName>
</protein>
<proteinExistence type="predicted"/>
<reference evidence="2" key="1">
    <citation type="submission" date="2021-01" db="EMBL/GenBank/DDBJ databases">
        <authorList>
            <person name="Corre E."/>
            <person name="Pelletier E."/>
            <person name="Niang G."/>
            <person name="Scheremetjew M."/>
            <person name="Finn R."/>
            <person name="Kale V."/>
            <person name="Holt S."/>
            <person name="Cochrane G."/>
            <person name="Meng A."/>
            <person name="Brown T."/>
            <person name="Cohen L."/>
        </authorList>
    </citation>
    <scope>NUCLEOTIDE SEQUENCE</scope>
    <source>
        <strain evidence="2">CCMP1381</strain>
    </source>
</reference>
<dbReference type="SUPFAM" id="SSF55021">
    <property type="entry name" value="ACT-like"/>
    <property type="match status" value="1"/>
</dbReference>
<dbReference type="PANTHER" id="PTHR34875:SF6">
    <property type="entry name" value="UPF0237 PROTEIN MJ1558"/>
    <property type="match status" value="1"/>
</dbReference>
<dbReference type="Gene3D" id="3.30.70.260">
    <property type="match status" value="1"/>
</dbReference>
<dbReference type="PROSITE" id="PS51671">
    <property type="entry name" value="ACT"/>
    <property type="match status" value="1"/>
</dbReference>
<dbReference type="InterPro" id="IPR045865">
    <property type="entry name" value="ACT-like_dom_sf"/>
</dbReference>
<organism evidence="2">
    <name type="scientific">Octactis speculum</name>
    <dbReference type="NCBI Taxonomy" id="3111310"/>
    <lineage>
        <taxon>Eukaryota</taxon>
        <taxon>Sar</taxon>
        <taxon>Stramenopiles</taxon>
        <taxon>Ochrophyta</taxon>
        <taxon>Dictyochophyceae</taxon>
        <taxon>Dictyochales</taxon>
        <taxon>Dictyochaceae</taxon>
        <taxon>Octactis</taxon>
    </lineage>
</organism>
<dbReference type="InterPro" id="IPR050990">
    <property type="entry name" value="UPF0237/GcvR_regulator"/>
</dbReference>
<sequence>MVVSSSKERAPTLRRALATVGSTVGLTLTFSDIELSERKESEPQSLASAAGGAPADPGMGAYRARLYLVGPDSPGLVHRVALLLASHALNITSMDTRVYAGNEEELVDVAGESGARSPSMRSASDVFDMSAVVASSAVPDVPRIEEAMAALQKELGVSIELEWIVAASDLKNSAAEA</sequence>
<dbReference type="EMBL" id="HBGS01003305">
    <property type="protein sequence ID" value="CAD9372888.1"/>
    <property type="molecule type" value="Transcribed_RNA"/>
</dbReference>
<dbReference type="PANTHER" id="PTHR34875">
    <property type="entry name" value="UPF0237 PROTEIN MJ1558"/>
    <property type="match status" value="1"/>
</dbReference>
<evidence type="ECO:0000259" key="1">
    <source>
        <dbReference type="PROSITE" id="PS51671"/>
    </source>
</evidence>
<dbReference type="InterPro" id="IPR002912">
    <property type="entry name" value="ACT_dom"/>
</dbReference>
<name>A0A7S2AN57_9STRA</name>
<feature type="domain" description="ACT" evidence="1">
    <location>
        <begin position="65"/>
        <end position="166"/>
    </location>
</feature>